<gene>
    <name evidence="5" type="ORF">ACH4TF_34490</name>
</gene>
<keyword evidence="3 5" id="KW-0560">Oxidoreductase</keyword>
<reference evidence="5 6" key="1">
    <citation type="submission" date="2024-10" db="EMBL/GenBank/DDBJ databases">
        <title>The Natural Products Discovery Center: Release of the First 8490 Sequenced Strains for Exploring Actinobacteria Biosynthetic Diversity.</title>
        <authorList>
            <person name="Kalkreuter E."/>
            <person name="Kautsar S.A."/>
            <person name="Yang D."/>
            <person name="Bader C.D."/>
            <person name="Teijaro C.N."/>
            <person name="Fluegel L."/>
            <person name="Davis C.M."/>
            <person name="Simpson J.R."/>
            <person name="Lauterbach L."/>
            <person name="Steele A.D."/>
            <person name="Gui C."/>
            <person name="Meng S."/>
            <person name="Li G."/>
            <person name="Viehrig K."/>
            <person name="Ye F."/>
            <person name="Su P."/>
            <person name="Kiefer A.F."/>
            <person name="Nichols A."/>
            <person name="Cepeda A.J."/>
            <person name="Yan W."/>
            <person name="Fan B."/>
            <person name="Jiang Y."/>
            <person name="Adhikari A."/>
            <person name="Zheng C.-J."/>
            <person name="Schuster L."/>
            <person name="Cowan T.M."/>
            <person name="Smanski M.J."/>
            <person name="Chevrette M.G."/>
            <person name="De Carvalho L.P.S."/>
            <person name="Shen B."/>
        </authorList>
    </citation>
    <scope>NUCLEOTIDE SEQUENCE [LARGE SCALE GENOMIC DNA]</scope>
    <source>
        <strain evidence="5 6">NPDC020979</strain>
    </source>
</reference>
<dbReference type="PANTHER" id="PTHR43408:SF2">
    <property type="entry name" value="FMN REDUCTASE (NADPH)"/>
    <property type="match status" value="1"/>
</dbReference>
<comment type="caution">
    <text evidence="5">The sequence shown here is derived from an EMBL/GenBank/DDBJ whole genome shotgun (WGS) entry which is preliminary data.</text>
</comment>
<evidence type="ECO:0000313" key="5">
    <source>
        <dbReference type="EMBL" id="MFI0915493.1"/>
    </source>
</evidence>
<proteinExistence type="predicted"/>
<organism evidence="5 6">
    <name type="scientific">Streptomyces abikoensis</name>
    <dbReference type="NCBI Taxonomy" id="97398"/>
    <lineage>
        <taxon>Bacteria</taxon>
        <taxon>Bacillati</taxon>
        <taxon>Actinomycetota</taxon>
        <taxon>Actinomycetes</taxon>
        <taxon>Kitasatosporales</taxon>
        <taxon>Streptomycetaceae</taxon>
        <taxon>Streptomyces</taxon>
    </lineage>
</organism>
<sequence length="191" mass="19996">MKILGIMGSSSKSSHTRIGLEALAERIRQAGAEFQLVDLAVEFREMHDISEHDEPTPEGQTAQLRHLVAAADGIVLATPVYHGSYSGLLKNCLDHLRGDAFASKPVGILANGGGPRSAVSACDQLRTVVRAISGWAVPGHVATTGSDFAGSEPSPAIAGRMDAMVADLLMFASHRQAAPERDGSEGTVRAA</sequence>
<name>A0ABW7TDL8_9ACTN</name>
<evidence type="ECO:0000256" key="3">
    <source>
        <dbReference type="ARBA" id="ARBA00023002"/>
    </source>
</evidence>
<keyword evidence="1" id="KW-0285">Flavoprotein</keyword>
<keyword evidence="6" id="KW-1185">Reference proteome</keyword>
<keyword evidence="2" id="KW-0288">FMN</keyword>
<dbReference type="PANTHER" id="PTHR43408">
    <property type="entry name" value="FMN REDUCTASE (NADPH)"/>
    <property type="match status" value="1"/>
</dbReference>
<evidence type="ECO:0000256" key="1">
    <source>
        <dbReference type="ARBA" id="ARBA00022630"/>
    </source>
</evidence>
<evidence type="ECO:0000313" key="6">
    <source>
        <dbReference type="Proteomes" id="UP001611162"/>
    </source>
</evidence>
<dbReference type="Proteomes" id="UP001611162">
    <property type="component" value="Unassembled WGS sequence"/>
</dbReference>
<dbReference type="InterPro" id="IPR029039">
    <property type="entry name" value="Flavoprotein-like_sf"/>
</dbReference>
<dbReference type="InterPro" id="IPR005025">
    <property type="entry name" value="FMN_Rdtase-like_dom"/>
</dbReference>
<dbReference type="GO" id="GO:0016491">
    <property type="term" value="F:oxidoreductase activity"/>
    <property type="evidence" value="ECO:0007669"/>
    <property type="project" value="UniProtKB-KW"/>
</dbReference>
<feature type="domain" description="NADPH-dependent FMN reductase-like" evidence="4">
    <location>
        <begin position="1"/>
        <end position="142"/>
    </location>
</feature>
<evidence type="ECO:0000256" key="2">
    <source>
        <dbReference type="ARBA" id="ARBA00022643"/>
    </source>
</evidence>
<protein>
    <submittedName>
        <fullName evidence="5">NADPH-dependent FMN reductase</fullName>
        <ecNumber evidence="5">1.-.-.-</ecNumber>
    </submittedName>
</protein>
<dbReference type="SUPFAM" id="SSF52218">
    <property type="entry name" value="Flavoproteins"/>
    <property type="match status" value="1"/>
</dbReference>
<dbReference type="RefSeq" id="WP_397615057.1">
    <property type="nucleotide sequence ID" value="NZ_JBIRRB010000025.1"/>
</dbReference>
<dbReference type="Pfam" id="PF03358">
    <property type="entry name" value="FMN_red"/>
    <property type="match status" value="1"/>
</dbReference>
<dbReference type="Gene3D" id="3.40.50.360">
    <property type="match status" value="1"/>
</dbReference>
<dbReference type="EMBL" id="JBIRRB010000025">
    <property type="protein sequence ID" value="MFI0915493.1"/>
    <property type="molecule type" value="Genomic_DNA"/>
</dbReference>
<accession>A0ABW7TDL8</accession>
<dbReference type="InterPro" id="IPR051814">
    <property type="entry name" value="NAD(P)H-dep_FMN_reductase"/>
</dbReference>
<dbReference type="EC" id="1.-.-.-" evidence="5"/>
<evidence type="ECO:0000259" key="4">
    <source>
        <dbReference type="Pfam" id="PF03358"/>
    </source>
</evidence>